<evidence type="ECO:0000313" key="2">
    <source>
        <dbReference type="EMBL" id="OBS22059.1"/>
    </source>
</evidence>
<dbReference type="Proteomes" id="UP000091967">
    <property type="component" value="Unassembled WGS sequence"/>
</dbReference>
<dbReference type="AlphaFoldDB" id="A0A1B8ANC5"/>
<feature type="compositionally biased region" description="Pro residues" evidence="1">
    <location>
        <begin position="26"/>
        <end position="35"/>
    </location>
</feature>
<dbReference type="EMBL" id="LYXU01000003">
    <property type="protein sequence ID" value="OBS22059.1"/>
    <property type="molecule type" value="Genomic_DNA"/>
</dbReference>
<reference evidence="2 3" key="1">
    <citation type="submission" date="2016-06" db="EMBL/GenBank/DDBJ databases">
        <title>Living apart together: crosstalk between the core and supernumerary genomes in a fungal plant pathogen.</title>
        <authorList>
            <person name="Vanheule A."/>
            <person name="Audenaert K."/>
            <person name="Warris S."/>
            <person name="Van De Geest H."/>
            <person name="Schijlen E."/>
            <person name="Hofte M."/>
            <person name="De Saeger S."/>
            <person name="Haesaert G."/>
            <person name="Waalwijk C."/>
            <person name="Van Der Lee T."/>
        </authorList>
    </citation>
    <scope>NUCLEOTIDE SEQUENCE [LARGE SCALE GENOMIC DNA]</scope>
    <source>
        <strain evidence="2 3">2516</strain>
    </source>
</reference>
<sequence>MGSSQPPPDPFGPFGYQIPSDQDPPIADPPEPAPGAPLLSDNDSKFLSTFFDDFTADHYNMSFGEGLHFSENWRAVIARAFS</sequence>
<evidence type="ECO:0000256" key="1">
    <source>
        <dbReference type="SAM" id="MobiDB-lite"/>
    </source>
</evidence>
<organism evidence="2 3">
    <name type="scientific">Fusarium poae</name>
    <dbReference type="NCBI Taxonomy" id="36050"/>
    <lineage>
        <taxon>Eukaryota</taxon>
        <taxon>Fungi</taxon>
        <taxon>Dikarya</taxon>
        <taxon>Ascomycota</taxon>
        <taxon>Pezizomycotina</taxon>
        <taxon>Sordariomycetes</taxon>
        <taxon>Hypocreomycetidae</taxon>
        <taxon>Hypocreales</taxon>
        <taxon>Nectriaceae</taxon>
        <taxon>Fusarium</taxon>
    </lineage>
</organism>
<evidence type="ECO:0000313" key="3">
    <source>
        <dbReference type="Proteomes" id="UP000091967"/>
    </source>
</evidence>
<dbReference type="STRING" id="36050.A0A1B8ANC5"/>
<feature type="region of interest" description="Disordered" evidence="1">
    <location>
        <begin position="1"/>
        <end position="41"/>
    </location>
</feature>
<proteinExistence type="predicted"/>
<accession>A0A1B8ANC5</accession>
<name>A0A1B8ANC5_FUSPO</name>
<gene>
    <name evidence="2" type="ORF">FPOA_08396</name>
</gene>
<feature type="compositionally biased region" description="Pro residues" evidence="1">
    <location>
        <begin position="1"/>
        <end position="11"/>
    </location>
</feature>
<keyword evidence="3" id="KW-1185">Reference proteome</keyword>
<comment type="caution">
    <text evidence="2">The sequence shown here is derived from an EMBL/GenBank/DDBJ whole genome shotgun (WGS) entry which is preliminary data.</text>
</comment>
<protein>
    <submittedName>
        <fullName evidence="2">Uncharacterized protein</fullName>
    </submittedName>
</protein>